<evidence type="ECO:0000313" key="2">
    <source>
        <dbReference type="Proteomes" id="UP000887566"/>
    </source>
</evidence>
<feature type="compositionally biased region" description="Polar residues" evidence="1">
    <location>
        <begin position="23"/>
        <end position="35"/>
    </location>
</feature>
<evidence type="ECO:0000256" key="1">
    <source>
        <dbReference type="SAM" id="MobiDB-lite"/>
    </source>
</evidence>
<proteinExistence type="predicted"/>
<feature type="region of interest" description="Disordered" evidence="1">
    <location>
        <begin position="1"/>
        <end position="58"/>
    </location>
</feature>
<reference evidence="3" key="1">
    <citation type="submission" date="2022-11" db="UniProtKB">
        <authorList>
            <consortium name="WormBaseParasite"/>
        </authorList>
    </citation>
    <scope>IDENTIFICATION</scope>
</reference>
<evidence type="ECO:0000313" key="3">
    <source>
        <dbReference type="WBParaSite" id="PSAMB.scaffold600size46123.g7632.t1"/>
    </source>
</evidence>
<organism evidence="2 3">
    <name type="scientific">Plectus sambesii</name>
    <dbReference type="NCBI Taxonomy" id="2011161"/>
    <lineage>
        <taxon>Eukaryota</taxon>
        <taxon>Metazoa</taxon>
        <taxon>Ecdysozoa</taxon>
        <taxon>Nematoda</taxon>
        <taxon>Chromadorea</taxon>
        <taxon>Plectida</taxon>
        <taxon>Plectina</taxon>
        <taxon>Plectoidea</taxon>
        <taxon>Plectidae</taxon>
        <taxon>Plectus</taxon>
    </lineage>
</organism>
<protein>
    <submittedName>
        <fullName evidence="3">Uncharacterized protein</fullName>
    </submittedName>
</protein>
<name>A0A914X0V3_9BILA</name>
<feature type="region of interest" description="Disordered" evidence="1">
    <location>
        <begin position="237"/>
        <end position="260"/>
    </location>
</feature>
<feature type="compositionally biased region" description="Basic residues" evidence="1">
    <location>
        <begin position="237"/>
        <end position="247"/>
    </location>
</feature>
<dbReference type="Proteomes" id="UP000887566">
    <property type="component" value="Unplaced"/>
</dbReference>
<dbReference type="AlphaFoldDB" id="A0A914X0V3"/>
<accession>A0A914X0V3</accession>
<dbReference type="WBParaSite" id="PSAMB.scaffold600size46123.g7632.t1">
    <property type="protein sequence ID" value="PSAMB.scaffold600size46123.g7632.t1"/>
    <property type="gene ID" value="PSAMB.scaffold600size46123.g7632"/>
</dbReference>
<keyword evidence="2" id="KW-1185">Reference proteome</keyword>
<sequence>MKNGQRPWPFTDHKGLRRLRGRQQPTRSDGQQHSSAIKCAGPTDRETIPPTGRFQPILSPLAPAPVELKVVSVMDRRAADRRHSRRSLSEAQPINFASSVKSAPTIGDIHRARHGVRRADQLEPAARCSFLPPSSLAYLLPTDDDARPPAPIVHRPPHHHFASFATHPSVSGLVVPIPDRYRTGLIELEPGVWMRRATAKKSLPDRRQAPSHFFSTLSPAVSHAQANRGLLIRMAHYTRRNEKKRSAKTPTGSRPSWGHD</sequence>